<dbReference type="PANTHER" id="PTHR38459:SF1">
    <property type="entry name" value="PROPHAGE BACTOPRENOL-LINKED GLUCOSE TRANSLOCASE HOMOLOG"/>
    <property type="match status" value="1"/>
</dbReference>
<protein>
    <submittedName>
        <fullName evidence="8">Putative flippase GtrA (Transmembrane translocase of bactoprenol-linked glucose)</fullName>
    </submittedName>
</protein>
<evidence type="ECO:0000313" key="8">
    <source>
        <dbReference type="EMBL" id="SNX95805.1"/>
    </source>
</evidence>
<dbReference type="OrthoDB" id="9807815at2"/>
<keyword evidence="4 6" id="KW-1133">Transmembrane helix</keyword>
<keyword evidence="3 6" id="KW-0812">Transmembrane</keyword>
<keyword evidence="9" id="KW-1185">Reference proteome</keyword>
<feature type="transmembrane region" description="Helical" evidence="6">
    <location>
        <begin position="22"/>
        <end position="43"/>
    </location>
</feature>
<evidence type="ECO:0000256" key="1">
    <source>
        <dbReference type="ARBA" id="ARBA00004141"/>
    </source>
</evidence>
<feature type="domain" description="GtrA/DPMS transmembrane" evidence="7">
    <location>
        <begin position="25"/>
        <end position="144"/>
    </location>
</feature>
<evidence type="ECO:0000313" key="9">
    <source>
        <dbReference type="Proteomes" id="UP000219514"/>
    </source>
</evidence>
<dbReference type="InterPro" id="IPR051401">
    <property type="entry name" value="GtrA_CellWall_Glycosyl"/>
</dbReference>
<dbReference type="GO" id="GO:0005886">
    <property type="term" value="C:plasma membrane"/>
    <property type="evidence" value="ECO:0007669"/>
    <property type="project" value="TreeGrafter"/>
</dbReference>
<reference evidence="8 9" key="1">
    <citation type="submission" date="2017-09" db="EMBL/GenBank/DDBJ databases">
        <authorList>
            <person name="Ehlers B."/>
            <person name="Leendertz F.H."/>
        </authorList>
    </citation>
    <scope>NUCLEOTIDE SEQUENCE [LARGE SCALE GENOMIC DNA]</scope>
    <source>
        <strain evidence="8 9">DSM 46844</strain>
    </source>
</reference>
<dbReference type="PANTHER" id="PTHR38459">
    <property type="entry name" value="PROPHAGE BACTOPRENOL-LINKED GLUCOSE TRANSLOCASE HOMOLOG"/>
    <property type="match status" value="1"/>
</dbReference>
<evidence type="ECO:0000259" key="7">
    <source>
        <dbReference type="Pfam" id="PF04138"/>
    </source>
</evidence>
<organism evidence="8 9">
    <name type="scientific">Geodermatophilus sabuli</name>
    <dbReference type="NCBI Taxonomy" id="1564158"/>
    <lineage>
        <taxon>Bacteria</taxon>
        <taxon>Bacillati</taxon>
        <taxon>Actinomycetota</taxon>
        <taxon>Actinomycetes</taxon>
        <taxon>Geodermatophilales</taxon>
        <taxon>Geodermatophilaceae</taxon>
        <taxon>Geodermatophilus</taxon>
    </lineage>
</organism>
<dbReference type="AlphaFoldDB" id="A0A285E9U7"/>
<evidence type="ECO:0000256" key="6">
    <source>
        <dbReference type="SAM" id="Phobius"/>
    </source>
</evidence>
<evidence type="ECO:0000256" key="4">
    <source>
        <dbReference type="ARBA" id="ARBA00022989"/>
    </source>
</evidence>
<keyword evidence="5 6" id="KW-0472">Membrane</keyword>
<sequence>MPAHPPAGSRVRPAWRLLLKELGAFGVVGAVCFVIDLGLFQLLYTSAGLGAVTAKLVSTLVSMTAAFLGHRFWSFSHRARTGLRREYPLFAVVNGVTLGLGLAIVAFVRYPLGQEHALVLQAANVVSIGIGSVVRYLAYRRWVFPAIAPST</sequence>
<feature type="transmembrane region" description="Helical" evidence="6">
    <location>
        <begin position="89"/>
        <end position="112"/>
    </location>
</feature>
<evidence type="ECO:0000256" key="5">
    <source>
        <dbReference type="ARBA" id="ARBA00023136"/>
    </source>
</evidence>
<dbReference type="Pfam" id="PF04138">
    <property type="entry name" value="GtrA_DPMS_TM"/>
    <property type="match status" value="1"/>
</dbReference>
<dbReference type="Proteomes" id="UP000219514">
    <property type="component" value="Unassembled WGS sequence"/>
</dbReference>
<dbReference type="InterPro" id="IPR007267">
    <property type="entry name" value="GtrA_DPMS_TM"/>
</dbReference>
<evidence type="ECO:0000256" key="2">
    <source>
        <dbReference type="ARBA" id="ARBA00009399"/>
    </source>
</evidence>
<feature type="transmembrane region" description="Helical" evidence="6">
    <location>
        <begin position="49"/>
        <end position="68"/>
    </location>
</feature>
<accession>A0A285E9U7</accession>
<dbReference type="GO" id="GO:0000271">
    <property type="term" value="P:polysaccharide biosynthetic process"/>
    <property type="evidence" value="ECO:0007669"/>
    <property type="project" value="InterPro"/>
</dbReference>
<dbReference type="RefSeq" id="WP_097205816.1">
    <property type="nucleotide sequence ID" value="NZ_JACHXB010000003.1"/>
</dbReference>
<evidence type="ECO:0000256" key="3">
    <source>
        <dbReference type="ARBA" id="ARBA00022692"/>
    </source>
</evidence>
<dbReference type="EMBL" id="OBDO01000002">
    <property type="protein sequence ID" value="SNX95805.1"/>
    <property type="molecule type" value="Genomic_DNA"/>
</dbReference>
<proteinExistence type="inferred from homology"/>
<feature type="transmembrane region" description="Helical" evidence="6">
    <location>
        <begin position="118"/>
        <end position="138"/>
    </location>
</feature>
<comment type="subcellular location">
    <subcellularLocation>
        <location evidence="1">Membrane</location>
        <topology evidence="1">Multi-pass membrane protein</topology>
    </subcellularLocation>
</comment>
<name>A0A285E9U7_9ACTN</name>
<comment type="similarity">
    <text evidence="2">Belongs to the GtrA family.</text>
</comment>
<gene>
    <name evidence="8" type="ORF">SAMN06893097_102509</name>
</gene>